<name>A0ACB8RAB6_9AGAM</name>
<reference evidence="1" key="2">
    <citation type="journal article" date="2022" name="New Phytol.">
        <title>Evolutionary transition to the ectomycorrhizal habit in the genomes of a hyperdiverse lineage of mushroom-forming fungi.</title>
        <authorList>
            <person name="Looney B."/>
            <person name="Miyauchi S."/>
            <person name="Morin E."/>
            <person name="Drula E."/>
            <person name="Courty P.E."/>
            <person name="Kohler A."/>
            <person name="Kuo A."/>
            <person name="LaButti K."/>
            <person name="Pangilinan J."/>
            <person name="Lipzen A."/>
            <person name="Riley R."/>
            <person name="Andreopoulos W."/>
            <person name="He G."/>
            <person name="Johnson J."/>
            <person name="Nolan M."/>
            <person name="Tritt A."/>
            <person name="Barry K.W."/>
            <person name="Grigoriev I.V."/>
            <person name="Nagy L.G."/>
            <person name="Hibbett D."/>
            <person name="Henrissat B."/>
            <person name="Matheny P.B."/>
            <person name="Labbe J."/>
            <person name="Martin F.M."/>
        </authorList>
    </citation>
    <scope>NUCLEOTIDE SEQUENCE</scope>
    <source>
        <strain evidence="1">FP105234-sp</strain>
    </source>
</reference>
<keyword evidence="2" id="KW-1185">Reference proteome</keyword>
<dbReference type="EMBL" id="MU276146">
    <property type="protein sequence ID" value="KAI0041080.1"/>
    <property type="molecule type" value="Genomic_DNA"/>
</dbReference>
<protein>
    <submittedName>
        <fullName evidence="1">Uncharacterized protein</fullName>
    </submittedName>
</protein>
<organism evidence="1 2">
    <name type="scientific">Auriscalpium vulgare</name>
    <dbReference type="NCBI Taxonomy" id="40419"/>
    <lineage>
        <taxon>Eukaryota</taxon>
        <taxon>Fungi</taxon>
        <taxon>Dikarya</taxon>
        <taxon>Basidiomycota</taxon>
        <taxon>Agaricomycotina</taxon>
        <taxon>Agaricomycetes</taxon>
        <taxon>Russulales</taxon>
        <taxon>Auriscalpiaceae</taxon>
        <taxon>Auriscalpium</taxon>
    </lineage>
</organism>
<sequence length="169" mass="18621">MDVVPAEARQPTRLVDYAFTTLFLYAGTALFSELPRRDPATVIHDQRDMYCNGIWTQIAEVDLLGMKGVYPIVMTGSGTSIKPCIQGYANASNIRLRGTNSPRTAHVQSVPAREPSRVNSSSTCCRRGCLRLGDALVLTMGPGTGSTLQSHRPALMRRVLHMRWCVREG</sequence>
<evidence type="ECO:0000313" key="1">
    <source>
        <dbReference type="EMBL" id="KAI0041080.1"/>
    </source>
</evidence>
<dbReference type="Proteomes" id="UP000814033">
    <property type="component" value="Unassembled WGS sequence"/>
</dbReference>
<proteinExistence type="predicted"/>
<evidence type="ECO:0000313" key="2">
    <source>
        <dbReference type="Proteomes" id="UP000814033"/>
    </source>
</evidence>
<gene>
    <name evidence="1" type="ORF">FA95DRAFT_1576570</name>
</gene>
<reference evidence="1" key="1">
    <citation type="submission" date="2021-02" db="EMBL/GenBank/DDBJ databases">
        <authorList>
            <consortium name="DOE Joint Genome Institute"/>
            <person name="Ahrendt S."/>
            <person name="Looney B.P."/>
            <person name="Miyauchi S."/>
            <person name="Morin E."/>
            <person name="Drula E."/>
            <person name="Courty P.E."/>
            <person name="Chicoki N."/>
            <person name="Fauchery L."/>
            <person name="Kohler A."/>
            <person name="Kuo A."/>
            <person name="Labutti K."/>
            <person name="Pangilinan J."/>
            <person name="Lipzen A."/>
            <person name="Riley R."/>
            <person name="Andreopoulos W."/>
            <person name="He G."/>
            <person name="Johnson J."/>
            <person name="Barry K.W."/>
            <person name="Grigoriev I.V."/>
            <person name="Nagy L."/>
            <person name="Hibbett D."/>
            <person name="Henrissat B."/>
            <person name="Matheny P.B."/>
            <person name="Labbe J."/>
            <person name="Martin F."/>
        </authorList>
    </citation>
    <scope>NUCLEOTIDE SEQUENCE</scope>
    <source>
        <strain evidence="1">FP105234-sp</strain>
    </source>
</reference>
<accession>A0ACB8RAB6</accession>
<comment type="caution">
    <text evidence="1">The sequence shown here is derived from an EMBL/GenBank/DDBJ whole genome shotgun (WGS) entry which is preliminary data.</text>
</comment>